<name>A0A7X2TPG7_9FIRM</name>
<dbReference type="Pfam" id="PF14359">
    <property type="entry name" value="DUF4406"/>
    <property type="match status" value="1"/>
</dbReference>
<dbReference type="AlphaFoldDB" id="A0A7X2TPG7"/>
<proteinExistence type="predicted"/>
<dbReference type="EMBL" id="VUMV01000004">
    <property type="protein sequence ID" value="MST81998.1"/>
    <property type="molecule type" value="Genomic_DNA"/>
</dbReference>
<accession>A0A7X2TPG7</accession>
<keyword evidence="2" id="KW-1185">Reference proteome</keyword>
<evidence type="ECO:0000313" key="1">
    <source>
        <dbReference type="EMBL" id="MST81998.1"/>
    </source>
</evidence>
<dbReference type="SUPFAM" id="SSF52309">
    <property type="entry name" value="N-(deoxy)ribosyltransferase-like"/>
    <property type="match status" value="1"/>
</dbReference>
<reference evidence="1 2" key="1">
    <citation type="submission" date="2019-08" db="EMBL/GenBank/DDBJ databases">
        <title>In-depth cultivation of the pig gut microbiome towards novel bacterial diversity and tailored functional studies.</title>
        <authorList>
            <person name="Wylensek D."/>
            <person name="Hitch T.C.A."/>
            <person name="Clavel T."/>
        </authorList>
    </citation>
    <scope>NUCLEOTIDE SEQUENCE [LARGE SCALE GENOMIC DNA]</scope>
    <source>
        <strain evidence="1 2">Oil+RF-744-WCA-WT-13</strain>
    </source>
</reference>
<dbReference type="RefSeq" id="WP_154457914.1">
    <property type="nucleotide sequence ID" value="NZ_VUMV01000004.1"/>
</dbReference>
<dbReference type="Gene3D" id="3.40.50.450">
    <property type="match status" value="1"/>
</dbReference>
<comment type="caution">
    <text evidence="1">The sequence shown here is derived from an EMBL/GenBank/DDBJ whole genome shotgun (WGS) entry which is preliminary data.</text>
</comment>
<dbReference type="Proteomes" id="UP000466864">
    <property type="component" value="Unassembled WGS sequence"/>
</dbReference>
<sequence length="111" mass="12311">MKRNKKIYISGPITGVPGAISAAHFARAEQDLRELGFCNIINPRFMFEGTGLGYNDIMKHCLDLVCSADAVILLPGWKHSRGAQMELGAAYALRLPVYEYDAGWSRDHIEA</sequence>
<dbReference type="InterPro" id="IPR025518">
    <property type="entry name" value="DUF4406"/>
</dbReference>
<evidence type="ECO:0000313" key="2">
    <source>
        <dbReference type="Proteomes" id="UP000466864"/>
    </source>
</evidence>
<protein>
    <submittedName>
        <fullName evidence="1">DUF4406 domain-containing protein</fullName>
    </submittedName>
</protein>
<gene>
    <name evidence="1" type="ORF">FYJ60_06685</name>
</gene>
<organism evidence="1 2">
    <name type="scientific">Bilifractor porci</name>
    <dbReference type="NCBI Taxonomy" id="2606636"/>
    <lineage>
        <taxon>Bacteria</taxon>
        <taxon>Bacillati</taxon>
        <taxon>Bacillota</taxon>
        <taxon>Clostridia</taxon>
        <taxon>Lachnospirales</taxon>
        <taxon>Lachnospiraceae</taxon>
        <taxon>Bilifractor</taxon>
    </lineage>
</organism>